<evidence type="ECO:0000313" key="4">
    <source>
        <dbReference type="Proteomes" id="UP001058003"/>
    </source>
</evidence>
<feature type="chain" id="PRO_5040456343" evidence="1">
    <location>
        <begin position="34"/>
        <end position="179"/>
    </location>
</feature>
<dbReference type="Proteomes" id="UP001058003">
    <property type="component" value="Chromosome"/>
</dbReference>
<dbReference type="InterPro" id="IPR006311">
    <property type="entry name" value="TAT_signal"/>
</dbReference>
<feature type="signal peptide" evidence="1">
    <location>
        <begin position="1"/>
        <end position="33"/>
    </location>
</feature>
<evidence type="ECO:0000259" key="2">
    <source>
        <dbReference type="Pfam" id="PF00652"/>
    </source>
</evidence>
<dbReference type="InterPro" id="IPR035992">
    <property type="entry name" value="Ricin_B-like_lectins"/>
</dbReference>
<evidence type="ECO:0000313" key="3">
    <source>
        <dbReference type="EMBL" id="UWZ51271.1"/>
    </source>
</evidence>
<dbReference type="KEGG" id="daur:Daura_31500"/>
<dbReference type="EMBL" id="CP073767">
    <property type="protein sequence ID" value="UWZ51271.1"/>
    <property type="molecule type" value="Genomic_DNA"/>
</dbReference>
<accession>A0A9Q9I8T7</accession>
<dbReference type="AlphaFoldDB" id="A0A9Q9I8T7"/>
<dbReference type="CDD" id="cd00161">
    <property type="entry name" value="beta-trefoil_Ricin-like"/>
    <property type="match status" value="1"/>
</dbReference>
<protein>
    <submittedName>
        <fullName evidence="3">Ricin-type beta-trefoil lectin domain protein</fullName>
    </submittedName>
</protein>
<dbReference type="RefSeq" id="WP_033364736.1">
    <property type="nucleotide sequence ID" value="NZ_CP073767.1"/>
</dbReference>
<keyword evidence="4" id="KW-1185">Reference proteome</keyword>
<feature type="domain" description="Ricin B lectin" evidence="2">
    <location>
        <begin position="42"/>
        <end position="173"/>
    </location>
</feature>
<keyword evidence="1" id="KW-0732">Signal</keyword>
<reference evidence="3" key="1">
    <citation type="submission" date="2021-04" db="EMBL/GenBank/DDBJ databases">
        <title>Dactylosporangium aurantiacum NRRL B-8018 full assembly.</title>
        <authorList>
            <person name="Hartkoorn R.C."/>
            <person name="Beaudoing E."/>
            <person name="Hot D."/>
        </authorList>
    </citation>
    <scope>NUCLEOTIDE SEQUENCE</scope>
    <source>
        <strain evidence="3">NRRL B-8018</strain>
    </source>
</reference>
<organism evidence="3 4">
    <name type="scientific">Dactylosporangium aurantiacum</name>
    <dbReference type="NCBI Taxonomy" id="35754"/>
    <lineage>
        <taxon>Bacteria</taxon>
        <taxon>Bacillati</taxon>
        <taxon>Actinomycetota</taxon>
        <taxon>Actinomycetes</taxon>
        <taxon>Micromonosporales</taxon>
        <taxon>Micromonosporaceae</taxon>
        <taxon>Dactylosporangium</taxon>
    </lineage>
</organism>
<dbReference type="PROSITE" id="PS50231">
    <property type="entry name" value="RICIN_B_LECTIN"/>
    <property type="match status" value="1"/>
</dbReference>
<evidence type="ECO:0000256" key="1">
    <source>
        <dbReference type="SAM" id="SignalP"/>
    </source>
</evidence>
<gene>
    <name evidence="3" type="ORF">Daura_31500</name>
</gene>
<dbReference type="SUPFAM" id="SSF50370">
    <property type="entry name" value="Ricin B-like lectins"/>
    <property type="match status" value="1"/>
</dbReference>
<proteinExistence type="predicted"/>
<dbReference type="PROSITE" id="PS51318">
    <property type="entry name" value="TAT"/>
    <property type="match status" value="1"/>
</dbReference>
<dbReference type="Gene3D" id="2.80.10.50">
    <property type="match status" value="1"/>
</dbReference>
<sequence>MTMFTRVRRMLTVLAAGAAIAAGVTVGAAPAQATVTPFALSLTAVHSNLVLAESSNVPGAAVVQRKPDSQPASARQWRLDFVAAATARLVNVEFPGMCMQPEKALEASIVRMRPCDGTVVAQVWQDHLRTFNGQTVHEWHNLASHMCLDVNEASQSPEALVIQFPCTGGANQLFKQAVV</sequence>
<dbReference type="Pfam" id="PF00652">
    <property type="entry name" value="Ricin_B_lectin"/>
    <property type="match status" value="1"/>
</dbReference>
<name>A0A9Q9I8T7_9ACTN</name>
<dbReference type="InterPro" id="IPR000772">
    <property type="entry name" value="Ricin_B_lectin"/>
</dbReference>